<reference evidence="5 6" key="1">
    <citation type="journal article" date="2011" name="Science">
        <title>The Selaginella genome identifies genetic changes associated with the evolution of vascular plants.</title>
        <authorList>
            <person name="Banks J.A."/>
            <person name="Nishiyama T."/>
            <person name="Hasebe M."/>
            <person name="Bowman J.L."/>
            <person name="Gribskov M."/>
            <person name="dePamphilis C."/>
            <person name="Albert V.A."/>
            <person name="Aono N."/>
            <person name="Aoyama T."/>
            <person name="Ambrose B.A."/>
            <person name="Ashton N.W."/>
            <person name="Axtell M.J."/>
            <person name="Barker E."/>
            <person name="Barker M.S."/>
            <person name="Bennetzen J.L."/>
            <person name="Bonawitz N.D."/>
            <person name="Chapple C."/>
            <person name="Cheng C."/>
            <person name="Correa L.G."/>
            <person name="Dacre M."/>
            <person name="DeBarry J."/>
            <person name="Dreyer I."/>
            <person name="Elias M."/>
            <person name="Engstrom E.M."/>
            <person name="Estelle M."/>
            <person name="Feng L."/>
            <person name="Finet C."/>
            <person name="Floyd S.K."/>
            <person name="Frommer W.B."/>
            <person name="Fujita T."/>
            <person name="Gramzow L."/>
            <person name="Gutensohn M."/>
            <person name="Harholt J."/>
            <person name="Hattori M."/>
            <person name="Heyl A."/>
            <person name="Hirai T."/>
            <person name="Hiwatashi Y."/>
            <person name="Ishikawa M."/>
            <person name="Iwata M."/>
            <person name="Karol K.G."/>
            <person name="Koehler B."/>
            <person name="Kolukisaoglu U."/>
            <person name="Kubo M."/>
            <person name="Kurata T."/>
            <person name="Lalonde S."/>
            <person name="Li K."/>
            <person name="Li Y."/>
            <person name="Litt A."/>
            <person name="Lyons E."/>
            <person name="Manning G."/>
            <person name="Maruyama T."/>
            <person name="Michael T.P."/>
            <person name="Mikami K."/>
            <person name="Miyazaki S."/>
            <person name="Morinaga S."/>
            <person name="Murata T."/>
            <person name="Mueller-Roeber B."/>
            <person name="Nelson D.R."/>
            <person name="Obara M."/>
            <person name="Oguri Y."/>
            <person name="Olmstead R.G."/>
            <person name="Onodera N."/>
            <person name="Petersen B.L."/>
            <person name="Pils B."/>
            <person name="Prigge M."/>
            <person name="Rensing S.A."/>
            <person name="Riano-Pachon D.M."/>
            <person name="Roberts A.W."/>
            <person name="Sato Y."/>
            <person name="Scheller H.V."/>
            <person name="Schulz B."/>
            <person name="Schulz C."/>
            <person name="Shakirov E.V."/>
            <person name="Shibagaki N."/>
            <person name="Shinohara N."/>
            <person name="Shippen D.E."/>
            <person name="Soerensen I."/>
            <person name="Sotooka R."/>
            <person name="Sugimoto N."/>
            <person name="Sugita M."/>
            <person name="Sumikawa N."/>
            <person name="Tanurdzic M."/>
            <person name="Theissen G."/>
            <person name="Ulvskov P."/>
            <person name="Wakazuki S."/>
            <person name="Weng J.K."/>
            <person name="Willats W.W."/>
            <person name="Wipf D."/>
            <person name="Wolf P.G."/>
            <person name="Yang L."/>
            <person name="Zimmer A.D."/>
            <person name="Zhu Q."/>
            <person name="Mitros T."/>
            <person name="Hellsten U."/>
            <person name="Loque D."/>
            <person name="Otillar R."/>
            <person name="Salamov A."/>
            <person name="Schmutz J."/>
            <person name="Shapiro H."/>
            <person name="Lindquist E."/>
            <person name="Lucas S."/>
            <person name="Rokhsar D."/>
            <person name="Grigoriev I.V."/>
        </authorList>
    </citation>
    <scope>NUCLEOTIDE SEQUENCE [LARGE SCALE GENOMIC DNA]</scope>
</reference>
<dbReference type="SMART" id="SM00672">
    <property type="entry name" value="CAP10"/>
    <property type="match status" value="1"/>
</dbReference>
<dbReference type="AlphaFoldDB" id="D8S7T7"/>
<dbReference type="Gramene" id="EFJ19662">
    <property type="protein sequence ID" value="EFJ19662"/>
    <property type="gene ID" value="SELMODRAFT_419091"/>
</dbReference>
<evidence type="ECO:0000313" key="6">
    <source>
        <dbReference type="Proteomes" id="UP000001514"/>
    </source>
</evidence>
<sequence>MVKFTAISPLSRTLSKFSKPGIVTVTTIIVTLFFVIEQAVNWNYWTWTLSSQNSASASDSSGSFFRLQKSDQEELQRCLSPNSEAHCPSYFAWIENDLAPWKETGISQQNLQDARSKADFRVVIVNGTLYMERYNKCFETRDDFTLWGLLMLLEEYPGMVPDVDLMFNCGDWPLVFRAEHQPEKNGSWPPPPLFLYCTSRGEHYDIVFPDWSYWGWPEVNILPWSLEKEKIFSGAKKLDWSHRQPIAFWKGNYDMGPARADLVKCTANNSQNYNLVTHHQDWFTEREHNFNNSDLSKQCQHRYKIYVQGGGWSVSFKYILACGSTVLQIEPMFQEFFARSLTPFVHFWPVDRDNICNSTKFAVDWGNAHPKEAAAIGDCAKSFLDKELSMDFVYQYMLHLLQEYGKLLKFRPVPPPEAQRMTLESGLPGHELTLPRNGPRPQKVCTLAGNISVDKMLSKQSEGYKRIKLLTEAS</sequence>
<dbReference type="InterPro" id="IPR006598">
    <property type="entry name" value="CAP10"/>
</dbReference>
<keyword evidence="3" id="KW-0812">Transmembrane</keyword>
<keyword evidence="3" id="KW-0472">Membrane</keyword>
<name>D8S7T7_SELML</name>
<feature type="transmembrane region" description="Helical" evidence="3">
    <location>
        <begin position="21"/>
        <end position="45"/>
    </location>
</feature>
<dbReference type="eggNOG" id="KOG2458">
    <property type="taxonomic scope" value="Eukaryota"/>
</dbReference>
<evidence type="ECO:0000259" key="4">
    <source>
        <dbReference type="SMART" id="SM00672"/>
    </source>
</evidence>
<evidence type="ECO:0000256" key="1">
    <source>
        <dbReference type="ARBA" id="ARBA00010118"/>
    </source>
</evidence>
<dbReference type="InterPro" id="IPR051091">
    <property type="entry name" value="O-Glucosyltr/Glycosyltrsf_90"/>
</dbReference>
<dbReference type="OrthoDB" id="202415at2759"/>
<evidence type="ECO:0000256" key="3">
    <source>
        <dbReference type="SAM" id="Phobius"/>
    </source>
</evidence>
<accession>D8S7T7</accession>
<evidence type="ECO:0000313" key="5">
    <source>
        <dbReference type="EMBL" id="EFJ19662.1"/>
    </source>
</evidence>
<dbReference type="KEGG" id="smo:SELMODRAFT_419091"/>
<dbReference type="PANTHER" id="PTHR12203:SF35">
    <property type="entry name" value="PROTEIN O-GLUCOSYLTRANSFERASE 1"/>
    <property type="match status" value="1"/>
</dbReference>
<evidence type="ECO:0000256" key="2">
    <source>
        <dbReference type="ARBA" id="ARBA00022679"/>
    </source>
</evidence>
<dbReference type="GO" id="GO:0016740">
    <property type="term" value="F:transferase activity"/>
    <property type="evidence" value="ECO:0007669"/>
    <property type="project" value="UniProtKB-KW"/>
</dbReference>
<keyword evidence="6" id="KW-1185">Reference proteome</keyword>
<dbReference type="Proteomes" id="UP000001514">
    <property type="component" value="Unassembled WGS sequence"/>
</dbReference>
<dbReference type="EMBL" id="GL377605">
    <property type="protein sequence ID" value="EFJ19662.1"/>
    <property type="molecule type" value="Genomic_DNA"/>
</dbReference>
<protein>
    <submittedName>
        <fullName evidence="5">Glycosyltransferase, CAZy family GT90</fullName>
    </submittedName>
</protein>
<dbReference type="Pfam" id="PF05686">
    <property type="entry name" value="Glyco_transf_90"/>
    <property type="match status" value="1"/>
</dbReference>
<keyword evidence="2 5" id="KW-0808">Transferase</keyword>
<proteinExistence type="inferred from homology"/>
<keyword evidence="3" id="KW-1133">Transmembrane helix</keyword>
<gene>
    <name evidence="5" type="primary">GT90C6</name>
    <name evidence="5" type="ORF">SELMODRAFT_419091</name>
</gene>
<dbReference type="InParanoid" id="D8S7T7"/>
<organism evidence="6">
    <name type="scientific">Selaginella moellendorffii</name>
    <name type="common">Spikemoss</name>
    <dbReference type="NCBI Taxonomy" id="88036"/>
    <lineage>
        <taxon>Eukaryota</taxon>
        <taxon>Viridiplantae</taxon>
        <taxon>Streptophyta</taxon>
        <taxon>Embryophyta</taxon>
        <taxon>Tracheophyta</taxon>
        <taxon>Lycopodiopsida</taxon>
        <taxon>Selaginellales</taxon>
        <taxon>Selaginellaceae</taxon>
        <taxon>Selaginella</taxon>
    </lineage>
</organism>
<dbReference type="HOGENOM" id="CLU_027109_0_0_1"/>
<feature type="domain" description="Glycosyl transferase CAP10" evidence="4">
    <location>
        <begin position="159"/>
        <end position="411"/>
    </location>
</feature>
<dbReference type="PANTHER" id="PTHR12203">
    <property type="entry name" value="KDEL LYS-ASP-GLU-LEU CONTAINING - RELATED"/>
    <property type="match status" value="1"/>
</dbReference>
<comment type="similarity">
    <text evidence="1">Belongs to the glycosyltransferase 90 family.</text>
</comment>
<dbReference type="GeneID" id="9660703"/>
<dbReference type="OMA" id="INIKAWE"/>